<organism evidence="1 2">
    <name type="scientific">Acropora cervicornis</name>
    <name type="common">Staghorn coral</name>
    <dbReference type="NCBI Taxonomy" id="6130"/>
    <lineage>
        <taxon>Eukaryota</taxon>
        <taxon>Metazoa</taxon>
        <taxon>Cnidaria</taxon>
        <taxon>Anthozoa</taxon>
        <taxon>Hexacorallia</taxon>
        <taxon>Scleractinia</taxon>
        <taxon>Astrocoeniina</taxon>
        <taxon>Acroporidae</taxon>
        <taxon>Acropora</taxon>
    </lineage>
</organism>
<dbReference type="Proteomes" id="UP001249851">
    <property type="component" value="Unassembled WGS sequence"/>
</dbReference>
<sequence length="185" mass="20331">MKAPPLTENLRDYNKINIKFVEIVKRPFSIVIVEISSFSHGLETFAVDNGWARFIVLLLGYPHLLEGGEGSQDGASNPHRVFTLRWGNDLDFHGGRCEGRDLFLHSVSDSRVHGRTTGQHCVGIEIFTDVHITLHDGVIAGFVNAGCFHSKERWLEQGLGSTESLVANGDDLSVGKFVALFQAGA</sequence>
<dbReference type="EMBL" id="JARQWQ010000108">
    <property type="protein sequence ID" value="KAK2550643.1"/>
    <property type="molecule type" value="Genomic_DNA"/>
</dbReference>
<proteinExistence type="predicted"/>
<name>A0AAD9PX16_ACRCE</name>
<evidence type="ECO:0000313" key="2">
    <source>
        <dbReference type="Proteomes" id="UP001249851"/>
    </source>
</evidence>
<gene>
    <name evidence="1" type="ORF">P5673_028704</name>
</gene>
<comment type="caution">
    <text evidence="1">The sequence shown here is derived from an EMBL/GenBank/DDBJ whole genome shotgun (WGS) entry which is preliminary data.</text>
</comment>
<keyword evidence="2" id="KW-1185">Reference proteome</keyword>
<reference evidence="1" key="2">
    <citation type="journal article" date="2023" name="Science">
        <title>Genomic signatures of disease resistance in endangered staghorn corals.</title>
        <authorList>
            <person name="Vollmer S.V."/>
            <person name="Selwyn J.D."/>
            <person name="Despard B.A."/>
            <person name="Roesel C.L."/>
        </authorList>
    </citation>
    <scope>NUCLEOTIDE SEQUENCE</scope>
    <source>
        <strain evidence="1">K2</strain>
    </source>
</reference>
<accession>A0AAD9PX16</accession>
<dbReference type="AlphaFoldDB" id="A0AAD9PX16"/>
<reference evidence="1" key="1">
    <citation type="journal article" date="2023" name="G3 (Bethesda)">
        <title>Whole genome assembly and annotation of the endangered Caribbean coral Acropora cervicornis.</title>
        <authorList>
            <person name="Selwyn J.D."/>
            <person name="Vollmer S.V."/>
        </authorList>
    </citation>
    <scope>NUCLEOTIDE SEQUENCE</scope>
    <source>
        <strain evidence="1">K2</strain>
    </source>
</reference>
<protein>
    <submittedName>
        <fullName evidence="1">Uncharacterized protein</fullName>
    </submittedName>
</protein>
<evidence type="ECO:0000313" key="1">
    <source>
        <dbReference type="EMBL" id="KAK2550643.1"/>
    </source>
</evidence>